<accession>A0A482WNT8</accession>
<evidence type="ECO:0000256" key="1">
    <source>
        <dbReference type="ARBA" id="ARBA00000707"/>
    </source>
</evidence>
<dbReference type="InParanoid" id="A0A482WNT8"/>
<keyword evidence="3" id="KW-0833">Ubl conjugation pathway</keyword>
<dbReference type="PROSITE" id="PS00972">
    <property type="entry name" value="USP_1"/>
    <property type="match status" value="1"/>
</dbReference>
<evidence type="ECO:0000259" key="5">
    <source>
        <dbReference type="PROSITE" id="PS50206"/>
    </source>
</evidence>
<dbReference type="SUPFAM" id="SSF54001">
    <property type="entry name" value="Cysteine proteinases"/>
    <property type="match status" value="1"/>
</dbReference>
<evidence type="ECO:0000259" key="6">
    <source>
        <dbReference type="PROSITE" id="PS50235"/>
    </source>
</evidence>
<dbReference type="Gene3D" id="3.40.250.10">
    <property type="entry name" value="Rhodanese-like domain"/>
    <property type="match status" value="1"/>
</dbReference>
<comment type="similarity">
    <text evidence="2 3">Belongs to the peptidase C19 family.</text>
</comment>
<dbReference type="GO" id="GO:0006508">
    <property type="term" value="P:proteolysis"/>
    <property type="evidence" value="ECO:0007669"/>
    <property type="project" value="UniProtKB-KW"/>
</dbReference>
<dbReference type="Proteomes" id="UP000291343">
    <property type="component" value="Unassembled WGS sequence"/>
</dbReference>
<evidence type="ECO:0000256" key="4">
    <source>
        <dbReference type="SAM" id="MobiDB-lite"/>
    </source>
</evidence>
<dbReference type="InterPro" id="IPR028889">
    <property type="entry name" value="USP"/>
</dbReference>
<feature type="compositionally biased region" description="Basic and acidic residues" evidence="4">
    <location>
        <begin position="420"/>
        <end position="446"/>
    </location>
</feature>
<feature type="domain" description="USP" evidence="6">
    <location>
        <begin position="621"/>
        <end position="946"/>
    </location>
</feature>
<dbReference type="GO" id="GO:0004843">
    <property type="term" value="F:cysteine-type deubiquitinase activity"/>
    <property type="evidence" value="ECO:0007669"/>
    <property type="project" value="UniProtKB-UniRule"/>
</dbReference>
<feature type="compositionally biased region" description="Polar residues" evidence="4">
    <location>
        <begin position="366"/>
        <end position="400"/>
    </location>
</feature>
<comment type="catalytic activity">
    <reaction evidence="1 3">
        <text>Thiol-dependent hydrolysis of ester, thioester, amide, peptide and isopeptide bonds formed by the C-terminal Gly of ubiquitin (a 76-residue protein attached to proteins as an intracellular targeting signal).</text>
        <dbReference type="EC" id="3.4.19.12"/>
    </reaction>
</comment>
<keyword evidence="3" id="KW-0788">Thiol protease</keyword>
<dbReference type="EC" id="3.4.19.12" evidence="3"/>
<dbReference type="InterPro" id="IPR015063">
    <property type="entry name" value="USP8_dimer"/>
</dbReference>
<keyword evidence="8" id="KW-1185">Reference proteome</keyword>
<reference evidence="7 8" key="1">
    <citation type="journal article" date="2017" name="Gigascience">
        <title>Genome sequence of the small brown planthopper, Laodelphax striatellus.</title>
        <authorList>
            <person name="Zhu J."/>
            <person name="Jiang F."/>
            <person name="Wang X."/>
            <person name="Yang P."/>
            <person name="Bao Y."/>
            <person name="Zhao W."/>
            <person name="Wang W."/>
            <person name="Lu H."/>
            <person name="Wang Q."/>
            <person name="Cui N."/>
            <person name="Li J."/>
            <person name="Chen X."/>
            <person name="Luo L."/>
            <person name="Yu J."/>
            <person name="Kang L."/>
            <person name="Cui F."/>
        </authorList>
    </citation>
    <scope>NUCLEOTIDE SEQUENCE [LARGE SCALE GENOMIC DNA]</scope>
    <source>
        <strain evidence="7">Lst14</strain>
    </source>
</reference>
<dbReference type="InterPro" id="IPR018200">
    <property type="entry name" value="USP_CS"/>
</dbReference>
<dbReference type="InterPro" id="IPR001763">
    <property type="entry name" value="Rhodanese-like_dom"/>
</dbReference>
<feature type="region of interest" description="Disordered" evidence="4">
    <location>
        <begin position="360"/>
        <end position="498"/>
    </location>
</feature>
<dbReference type="GO" id="GO:0016579">
    <property type="term" value="P:protein deubiquitination"/>
    <property type="evidence" value="ECO:0007669"/>
    <property type="project" value="InterPro"/>
</dbReference>
<dbReference type="SUPFAM" id="SSF140856">
    <property type="entry name" value="USP8 N-terminal domain-like"/>
    <property type="match status" value="1"/>
</dbReference>
<keyword evidence="3" id="KW-0378">Hydrolase</keyword>
<dbReference type="PROSITE" id="PS50206">
    <property type="entry name" value="RHODANESE_3"/>
    <property type="match status" value="1"/>
</dbReference>
<organism evidence="7 8">
    <name type="scientific">Laodelphax striatellus</name>
    <name type="common">Small brown planthopper</name>
    <name type="synonym">Delphax striatella</name>
    <dbReference type="NCBI Taxonomy" id="195883"/>
    <lineage>
        <taxon>Eukaryota</taxon>
        <taxon>Metazoa</taxon>
        <taxon>Ecdysozoa</taxon>
        <taxon>Arthropoda</taxon>
        <taxon>Hexapoda</taxon>
        <taxon>Insecta</taxon>
        <taxon>Pterygota</taxon>
        <taxon>Neoptera</taxon>
        <taxon>Paraneoptera</taxon>
        <taxon>Hemiptera</taxon>
        <taxon>Auchenorrhyncha</taxon>
        <taxon>Fulgoroidea</taxon>
        <taxon>Delphacidae</taxon>
        <taxon>Criomorphinae</taxon>
        <taxon>Laodelphax</taxon>
    </lineage>
</organism>
<dbReference type="SUPFAM" id="SSF52821">
    <property type="entry name" value="Rhodanese/Cell cycle control phosphatase"/>
    <property type="match status" value="1"/>
</dbReference>
<dbReference type="PANTHER" id="PTHR21646:SF46">
    <property type="entry name" value="UBIQUITIN CARBOXYL-TERMINAL HYDROLASE"/>
    <property type="match status" value="1"/>
</dbReference>
<dbReference type="Pfam" id="PF08969">
    <property type="entry name" value="USP8_dimer"/>
    <property type="match status" value="1"/>
</dbReference>
<name>A0A482WNT8_LAOST</name>
<dbReference type="STRING" id="195883.A0A482WNT8"/>
<dbReference type="Pfam" id="PF00443">
    <property type="entry name" value="UCH"/>
    <property type="match status" value="1"/>
</dbReference>
<evidence type="ECO:0000256" key="2">
    <source>
        <dbReference type="ARBA" id="ARBA00009085"/>
    </source>
</evidence>
<keyword evidence="3" id="KW-0645">Protease</keyword>
<dbReference type="PROSITE" id="PS00973">
    <property type="entry name" value="USP_2"/>
    <property type="match status" value="1"/>
</dbReference>
<dbReference type="Pfam" id="PF00581">
    <property type="entry name" value="Rhodanese"/>
    <property type="match status" value="1"/>
</dbReference>
<dbReference type="InterPro" id="IPR036873">
    <property type="entry name" value="Rhodanese-like_dom_sf"/>
</dbReference>
<dbReference type="PANTHER" id="PTHR21646">
    <property type="entry name" value="UBIQUITIN CARBOXYL-TERMINAL HYDROLASE"/>
    <property type="match status" value="1"/>
</dbReference>
<feature type="domain" description="Rhodanese" evidence="5">
    <location>
        <begin position="209"/>
        <end position="326"/>
    </location>
</feature>
<dbReference type="AlphaFoldDB" id="A0A482WNT8"/>
<dbReference type="SMR" id="A0A482WNT8"/>
<feature type="compositionally biased region" description="Low complexity" evidence="4">
    <location>
        <begin position="539"/>
        <end position="553"/>
    </location>
</feature>
<dbReference type="Gene3D" id="1.20.58.80">
    <property type="entry name" value="Phosphotransferase system, lactose/cellobiose-type IIA subunit"/>
    <property type="match status" value="1"/>
</dbReference>
<comment type="caution">
    <text evidence="7">The sequence shown here is derived from an EMBL/GenBank/DDBJ whole genome shotgun (WGS) entry which is preliminary data.</text>
</comment>
<gene>
    <name evidence="7" type="ORF">LSTR_LSTR014241</name>
</gene>
<protein>
    <recommendedName>
        <fullName evidence="3">Ubiquitin carboxyl-terminal hydrolase</fullName>
        <ecNumber evidence="3">3.4.19.12</ecNumber>
    </recommendedName>
</protein>
<evidence type="ECO:0000313" key="7">
    <source>
        <dbReference type="EMBL" id="RZF35204.1"/>
    </source>
</evidence>
<feature type="region of interest" description="Disordered" evidence="4">
    <location>
        <begin position="145"/>
        <end position="175"/>
    </location>
</feature>
<dbReference type="Gene3D" id="3.90.70.10">
    <property type="entry name" value="Cysteine proteinases"/>
    <property type="match status" value="1"/>
</dbReference>
<proteinExistence type="inferred from homology"/>
<dbReference type="PROSITE" id="PS50235">
    <property type="entry name" value="USP_3"/>
    <property type="match status" value="1"/>
</dbReference>
<dbReference type="InterPro" id="IPR001394">
    <property type="entry name" value="Peptidase_C19_UCH"/>
</dbReference>
<dbReference type="FunCoup" id="A0A482WNT8">
    <property type="interactions" value="1173"/>
</dbReference>
<dbReference type="CDD" id="cd02674">
    <property type="entry name" value="Peptidase_C19R"/>
    <property type="match status" value="1"/>
</dbReference>
<dbReference type="InterPro" id="IPR038765">
    <property type="entry name" value="Papain-like_cys_pep_sf"/>
</dbReference>
<feature type="region of interest" description="Disordered" evidence="4">
    <location>
        <begin position="529"/>
        <end position="560"/>
    </location>
</feature>
<dbReference type="InterPro" id="IPR050185">
    <property type="entry name" value="Ub_carboxyl-term_hydrolase"/>
</dbReference>
<dbReference type="OrthoDB" id="292964at2759"/>
<dbReference type="EMBL" id="QKKF02029328">
    <property type="protein sequence ID" value="RZF35204.1"/>
    <property type="molecule type" value="Genomic_DNA"/>
</dbReference>
<evidence type="ECO:0000313" key="8">
    <source>
        <dbReference type="Proteomes" id="UP000291343"/>
    </source>
</evidence>
<evidence type="ECO:0000256" key="3">
    <source>
        <dbReference type="RuleBase" id="RU366025"/>
    </source>
</evidence>
<sequence>MDRNPLRVVAKLLSNAQKPRKRKWEPEEKMPEKEWVDLYMCRCMEDLKSRSDMGDMQKRFGTCQQIQLVDSLRTLIKAAEESEKKRDMESAYIYLYRFLELIVFIKTKKNTDQKFIKMMFGTEVNKGINRLHELTNQLEIRYKKKMEDRGDNLPSKISPRSETSLDNENDDIEEKRLKKSEKETIRDINNKVTTSGAITPFQLKNYAKDGRTIAIFDVRSPEWFKKSRINLDGVKIISIPNETTPSKIGKILESDANAWDVWNSRKSFDLVVIVDDAADTTTLESSAAGKLQKTLREYDYLVEYKYLKYLEGGFREWHHNYPTLCTKATFIDFIRTTVSSTGDIQLLDQIKYPTIEEPASVHKTIKSPSTNETSTTTLDNNTAPAPSATSKTVPTINRQIKPSIGKSIQKPAESLNQNGHADKEEVNTDEIPDKENIEPESRDGLKPAKSNNIIIVDRSTKPTVPKPAQNVEGDRSQITKQIPSRYPLSMSPLSQPKRSASSINLTSILCKFHNLCSNVLSNDEWNRSGSGTTFEPLKSDSSSSTSNMKRSSSFPNISKLVDDDEEVSSVGGVGGAGVGVGGVIPPKYDRSAKPVTSFLPSPQLKPHEAGIYSSNITPGLTGLKNLGNTCYMNSIVQCLSNTDQLRRQMCAFDPAAGRRTTGHGASIALEMDKVVRKLWAGKHKNFPCDELKNVVGKLKASFRGYEQQDSHEFLTILLDWLHEELNKPDEFRELSGADEASGERAWGEFRRKNNSIVADLFYGQLKSTVTCQTCAKMSVTFEPFSNLSLPLSANHNPLAQDRCSLDDCLELYLSKESIAGWNCPNCKTARAATKKIDISRLPPILVIHLKRFTSNGARKKQTLVEFPVERLDMVRYATPGSEQRNRNYHLYAVSNHYGTMESGHYTAYCLNPDLNRWYEFNDTEVLEMQDHNVHTSAAYILFYKAIDR</sequence>